<dbReference type="Proteomes" id="UP000265520">
    <property type="component" value="Unassembled WGS sequence"/>
</dbReference>
<reference evidence="1 2" key="1">
    <citation type="journal article" date="2018" name="Front. Plant Sci.">
        <title>Red Clover (Trifolium pratense) and Zigzag Clover (T. medium) - A Picture of Genomic Similarities and Differences.</title>
        <authorList>
            <person name="Dluhosova J."/>
            <person name="Istvanek J."/>
            <person name="Nedelnik J."/>
            <person name="Repkova J."/>
        </authorList>
    </citation>
    <scope>NUCLEOTIDE SEQUENCE [LARGE SCALE GENOMIC DNA]</scope>
    <source>
        <strain evidence="2">cv. 10/8</strain>
        <tissue evidence="1">Leaf</tissue>
    </source>
</reference>
<organism evidence="1 2">
    <name type="scientific">Trifolium medium</name>
    <dbReference type="NCBI Taxonomy" id="97028"/>
    <lineage>
        <taxon>Eukaryota</taxon>
        <taxon>Viridiplantae</taxon>
        <taxon>Streptophyta</taxon>
        <taxon>Embryophyta</taxon>
        <taxon>Tracheophyta</taxon>
        <taxon>Spermatophyta</taxon>
        <taxon>Magnoliopsida</taxon>
        <taxon>eudicotyledons</taxon>
        <taxon>Gunneridae</taxon>
        <taxon>Pentapetalae</taxon>
        <taxon>rosids</taxon>
        <taxon>fabids</taxon>
        <taxon>Fabales</taxon>
        <taxon>Fabaceae</taxon>
        <taxon>Papilionoideae</taxon>
        <taxon>50 kb inversion clade</taxon>
        <taxon>NPAAA clade</taxon>
        <taxon>Hologalegina</taxon>
        <taxon>IRL clade</taxon>
        <taxon>Trifolieae</taxon>
        <taxon>Trifolium</taxon>
    </lineage>
</organism>
<evidence type="ECO:0000313" key="1">
    <source>
        <dbReference type="EMBL" id="MCI04946.1"/>
    </source>
</evidence>
<sequence length="43" mass="4855">IRSSYWLKLFCAVVTGYDSPLPIVSLPIFAARRLCVLRLGFVI</sequence>
<accession>A0A392P0Q3</accession>
<protein>
    <submittedName>
        <fullName evidence="1">Uncharacterized protein</fullName>
    </submittedName>
</protein>
<name>A0A392P0Q3_9FABA</name>
<comment type="caution">
    <text evidence="1">The sequence shown here is derived from an EMBL/GenBank/DDBJ whole genome shotgun (WGS) entry which is preliminary data.</text>
</comment>
<evidence type="ECO:0000313" key="2">
    <source>
        <dbReference type="Proteomes" id="UP000265520"/>
    </source>
</evidence>
<dbReference type="EMBL" id="LXQA010057058">
    <property type="protein sequence ID" value="MCI04946.1"/>
    <property type="molecule type" value="Genomic_DNA"/>
</dbReference>
<feature type="non-terminal residue" evidence="1">
    <location>
        <position position="1"/>
    </location>
</feature>
<keyword evidence="2" id="KW-1185">Reference proteome</keyword>
<proteinExistence type="predicted"/>
<dbReference type="AlphaFoldDB" id="A0A392P0Q3"/>